<dbReference type="Proteomes" id="UP000186309">
    <property type="component" value="Chromosome"/>
</dbReference>
<dbReference type="AlphaFoldDB" id="A0A1U7CWK3"/>
<name>A0A1U7CWK3_9BACT</name>
<feature type="compositionally biased region" description="Gly residues" evidence="1">
    <location>
        <begin position="237"/>
        <end position="260"/>
    </location>
</feature>
<evidence type="ECO:0008006" key="4">
    <source>
        <dbReference type="Google" id="ProtNLM"/>
    </source>
</evidence>
<feature type="region of interest" description="Disordered" evidence="1">
    <location>
        <begin position="229"/>
        <end position="269"/>
    </location>
</feature>
<evidence type="ECO:0000313" key="3">
    <source>
        <dbReference type="Proteomes" id="UP000186309"/>
    </source>
</evidence>
<gene>
    <name evidence="2" type="ORF">BSF38_04827</name>
</gene>
<dbReference type="KEGG" id="pbor:BSF38_04827"/>
<reference evidence="3" key="1">
    <citation type="submission" date="2016-12" db="EMBL/GenBank/DDBJ databases">
        <title>Comparative genomics of four Isosphaeraceae planctomycetes: a common pool of plasmids and glycoside hydrolase genes.</title>
        <authorList>
            <person name="Ivanova A."/>
        </authorList>
    </citation>
    <scope>NUCLEOTIDE SEQUENCE [LARGE SCALE GENOMIC DNA]</scope>
    <source>
        <strain evidence="3">PX4</strain>
    </source>
</reference>
<proteinExistence type="predicted"/>
<protein>
    <recommendedName>
        <fullName evidence="4">PEP-CTERM sorting domain-containing protein</fullName>
    </recommendedName>
</protein>
<organism evidence="2 3">
    <name type="scientific">Paludisphaera borealis</name>
    <dbReference type="NCBI Taxonomy" id="1387353"/>
    <lineage>
        <taxon>Bacteria</taxon>
        <taxon>Pseudomonadati</taxon>
        <taxon>Planctomycetota</taxon>
        <taxon>Planctomycetia</taxon>
        <taxon>Isosphaerales</taxon>
        <taxon>Isosphaeraceae</taxon>
        <taxon>Paludisphaera</taxon>
    </lineage>
</organism>
<dbReference type="RefSeq" id="WP_168189447.1">
    <property type="nucleotide sequence ID" value="NZ_CP019082.1"/>
</dbReference>
<accession>A0A1U7CWK3</accession>
<evidence type="ECO:0000256" key="1">
    <source>
        <dbReference type="SAM" id="MobiDB-lite"/>
    </source>
</evidence>
<dbReference type="EMBL" id="CP019082">
    <property type="protein sequence ID" value="APW63263.1"/>
    <property type="molecule type" value="Genomic_DNA"/>
</dbReference>
<sequence length="300" mass="30991">MRVVRVGMAIARRAKIMKRSKLNRPSGLVVVPRVLALSCGVFGVGLSAQADTILLPADLKPGQTFQVAFVTNGTLTAESSDIAVYNNFVTLAAAAAGLDVINGQPVTWTAIISTATVNARDNAPQIAPVYDVDSLLITAVPGGLWNTTSKFLNNPINTTESGNQLLWGYVGTGSNASGVSSPGPTFGSAAPLMAQGDLTSIFPSWLANAYLFPGTTYHLYALSSPITIREPNQNPGGEPGGNPGGNPGGDLGGDPGGNDPGGPRTVPEASSLRLGMLGFLSLLARWAGGRWKPLGGERRP</sequence>
<evidence type="ECO:0000313" key="2">
    <source>
        <dbReference type="EMBL" id="APW63263.1"/>
    </source>
</evidence>
<keyword evidence="3" id="KW-1185">Reference proteome</keyword>